<feature type="signal peptide" evidence="1">
    <location>
        <begin position="1"/>
        <end position="19"/>
    </location>
</feature>
<evidence type="ECO:0000256" key="1">
    <source>
        <dbReference type="SAM" id="SignalP"/>
    </source>
</evidence>
<evidence type="ECO:0000313" key="2">
    <source>
        <dbReference type="EMBL" id="KAH7428609.1"/>
    </source>
</evidence>
<organism evidence="2 3">
    <name type="scientific">Ceratopteris richardii</name>
    <name type="common">Triangle waterfern</name>
    <dbReference type="NCBI Taxonomy" id="49495"/>
    <lineage>
        <taxon>Eukaryota</taxon>
        <taxon>Viridiplantae</taxon>
        <taxon>Streptophyta</taxon>
        <taxon>Embryophyta</taxon>
        <taxon>Tracheophyta</taxon>
        <taxon>Polypodiopsida</taxon>
        <taxon>Polypodiidae</taxon>
        <taxon>Polypodiales</taxon>
        <taxon>Pteridineae</taxon>
        <taxon>Pteridaceae</taxon>
        <taxon>Parkerioideae</taxon>
        <taxon>Ceratopteris</taxon>
    </lineage>
</organism>
<evidence type="ECO:0000313" key="3">
    <source>
        <dbReference type="Proteomes" id="UP000825935"/>
    </source>
</evidence>
<proteinExistence type="predicted"/>
<reference evidence="2" key="1">
    <citation type="submission" date="2021-08" db="EMBL/GenBank/DDBJ databases">
        <title>WGS assembly of Ceratopteris richardii.</title>
        <authorList>
            <person name="Marchant D.B."/>
            <person name="Chen G."/>
            <person name="Jenkins J."/>
            <person name="Shu S."/>
            <person name="Leebens-Mack J."/>
            <person name="Grimwood J."/>
            <person name="Schmutz J."/>
            <person name="Soltis P."/>
            <person name="Soltis D."/>
            <person name="Chen Z.-H."/>
        </authorList>
    </citation>
    <scope>NUCLEOTIDE SEQUENCE</scope>
    <source>
        <strain evidence="2">Whitten #5841</strain>
        <tissue evidence="2">Leaf</tissue>
    </source>
</reference>
<dbReference type="EMBL" id="CM035414">
    <property type="protein sequence ID" value="KAH7428609.1"/>
    <property type="molecule type" value="Genomic_DNA"/>
</dbReference>
<dbReference type="AlphaFoldDB" id="A0A8T2U7U5"/>
<accession>A0A8T2U7U5</accession>
<keyword evidence="3" id="KW-1185">Reference proteome</keyword>
<feature type="chain" id="PRO_5035740396" evidence="1">
    <location>
        <begin position="20"/>
        <end position="114"/>
    </location>
</feature>
<sequence>MWPSQYRALLALSVPFVHTFPTYQDKQKDIPTGSKVRNAWRMVNVPNHWENPALSDPVLVIQLYIDMSRTSLFWSKKLPWYDIGSNHCGPTLGRLIIGLPVCISTKDEVLSYKD</sequence>
<gene>
    <name evidence="2" type="ORF">KP509_09G008300</name>
</gene>
<keyword evidence="1" id="KW-0732">Signal</keyword>
<name>A0A8T2U7U5_CERRI</name>
<protein>
    <submittedName>
        <fullName evidence="2">Uncharacterized protein</fullName>
    </submittedName>
</protein>
<dbReference type="Proteomes" id="UP000825935">
    <property type="component" value="Chromosome 9"/>
</dbReference>
<comment type="caution">
    <text evidence="2">The sequence shown here is derived from an EMBL/GenBank/DDBJ whole genome shotgun (WGS) entry which is preliminary data.</text>
</comment>